<reference evidence="8 9" key="1">
    <citation type="submission" date="2018-01" db="EMBL/GenBank/DDBJ databases">
        <title>The draft genome sequence of Halioglobus japonicus S1-36.</title>
        <authorList>
            <person name="Du Z.-J."/>
            <person name="Shi M.-J."/>
        </authorList>
    </citation>
    <scope>NUCLEOTIDE SEQUENCE [LARGE SCALE GENOMIC DNA]</scope>
    <source>
        <strain evidence="8 9">S1-36</strain>
    </source>
</reference>
<keyword evidence="9" id="KW-1185">Reference proteome</keyword>
<dbReference type="GO" id="GO:0004656">
    <property type="term" value="F:procollagen-proline 4-dioxygenase activity"/>
    <property type="evidence" value="ECO:0007669"/>
    <property type="project" value="TreeGrafter"/>
</dbReference>
<comment type="cofactor">
    <cofactor evidence="1">
        <name>L-ascorbate</name>
        <dbReference type="ChEBI" id="CHEBI:38290"/>
    </cofactor>
</comment>
<dbReference type="PANTHER" id="PTHR10869">
    <property type="entry name" value="PROLYL 4-HYDROXYLASE ALPHA SUBUNIT"/>
    <property type="match status" value="1"/>
</dbReference>
<feature type="domain" description="Fe2OG dioxygenase" evidence="7">
    <location>
        <begin position="124"/>
        <end position="250"/>
    </location>
</feature>
<comment type="caution">
    <text evidence="8">The sequence shown here is derived from an EMBL/GenBank/DDBJ whole genome shotgun (WGS) entry which is preliminary data.</text>
</comment>
<dbReference type="InterPro" id="IPR045054">
    <property type="entry name" value="P4HA-like"/>
</dbReference>
<sequence>MQDDLYVIAWETGFSPTPMPTWTDRPGTVNPYKDARNETITRVDIPDVPGAFQLLNILSEQEADNIVAIAESLGFHEDSPVSLSHDVRHNENMNWVVSEHIDGTLWERSQALISESVGGQHPTGLNARFRFYRYGPGDFFSPHTDGAWPGSRVIDGELIADAYPGQYSQFTYLIFLSDDYEGGKTQFLVSKSDVSQPATHNEDINVVSVHTPKGAVLCFPHGTHPQHCVHASEKIRSGVKYIIRTEILFA</sequence>
<dbReference type="PANTHER" id="PTHR10869:SF247">
    <property type="entry name" value="FE2OG DIOXYGENASE DOMAIN-CONTAINING PROTEIN"/>
    <property type="match status" value="1"/>
</dbReference>
<proteinExistence type="predicted"/>
<dbReference type="Proteomes" id="UP000235162">
    <property type="component" value="Unassembled WGS sequence"/>
</dbReference>
<keyword evidence="4" id="KW-0223">Dioxygenase</keyword>
<dbReference type="InterPro" id="IPR006620">
    <property type="entry name" value="Pro_4_hyd_alph"/>
</dbReference>
<evidence type="ECO:0000256" key="2">
    <source>
        <dbReference type="ARBA" id="ARBA00022723"/>
    </source>
</evidence>
<evidence type="ECO:0000256" key="6">
    <source>
        <dbReference type="ARBA" id="ARBA00023004"/>
    </source>
</evidence>
<evidence type="ECO:0000313" key="9">
    <source>
        <dbReference type="Proteomes" id="UP000235162"/>
    </source>
</evidence>
<dbReference type="SMART" id="SM00702">
    <property type="entry name" value="P4Hc"/>
    <property type="match status" value="1"/>
</dbReference>
<evidence type="ECO:0000256" key="3">
    <source>
        <dbReference type="ARBA" id="ARBA00022896"/>
    </source>
</evidence>
<name>A0AAP8MDY4_9GAMM</name>
<dbReference type="PROSITE" id="PS51471">
    <property type="entry name" value="FE2OG_OXY"/>
    <property type="match status" value="1"/>
</dbReference>
<dbReference type="EMBL" id="PKUR01000002">
    <property type="protein sequence ID" value="PLW86063.1"/>
    <property type="molecule type" value="Genomic_DNA"/>
</dbReference>
<keyword evidence="2" id="KW-0479">Metal-binding</keyword>
<keyword evidence="5" id="KW-0560">Oxidoreductase</keyword>
<evidence type="ECO:0000256" key="1">
    <source>
        <dbReference type="ARBA" id="ARBA00001961"/>
    </source>
</evidence>
<dbReference type="AlphaFoldDB" id="A0AAP8MDY4"/>
<dbReference type="KEGG" id="hja:BST95_07270"/>
<accession>A0AAP8MDY4</accession>
<dbReference type="InterPro" id="IPR044862">
    <property type="entry name" value="Pro_4_hyd_alph_FE2OG_OXY"/>
</dbReference>
<keyword evidence="6" id="KW-0408">Iron</keyword>
<gene>
    <name evidence="8" type="ORF">C0029_06315</name>
</gene>
<evidence type="ECO:0000256" key="5">
    <source>
        <dbReference type="ARBA" id="ARBA00023002"/>
    </source>
</evidence>
<dbReference type="Pfam" id="PF13640">
    <property type="entry name" value="2OG-FeII_Oxy_3"/>
    <property type="match status" value="1"/>
</dbReference>
<keyword evidence="3" id="KW-0847">Vitamin C</keyword>
<evidence type="ECO:0000259" key="7">
    <source>
        <dbReference type="PROSITE" id="PS51471"/>
    </source>
</evidence>
<organism evidence="8 9">
    <name type="scientific">Halioglobus japonicus</name>
    <dbReference type="NCBI Taxonomy" id="930805"/>
    <lineage>
        <taxon>Bacteria</taxon>
        <taxon>Pseudomonadati</taxon>
        <taxon>Pseudomonadota</taxon>
        <taxon>Gammaproteobacteria</taxon>
        <taxon>Cellvibrionales</taxon>
        <taxon>Halieaceae</taxon>
        <taxon>Halioglobus</taxon>
    </lineage>
</organism>
<protein>
    <submittedName>
        <fullName evidence="8">Oxidoreductase</fullName>
    </submittedName>
</protein>
<evidence type="ECO:0000313" key="8">
    <source>
        <dbReference type="EMBL" id="PLW86063.1"/>
    </source>
</evidence>
<dbReference type="GO" id="GO:0005506">
    <property type="term" value="F:iron ion binding"/>
    <property type="evidence" value="ECO:0007669"/>
    <property type="project" value="InterPro"/>
</dbReference>
<dbReference type="Gene3D" id="2.60.120.620">
    <property type="entry name" value="q2cbj1_9rhob like domain"/>
    <property type="match status" value="1"/>
</dbReference>
<dbReference type="InterPro" id="IPR005123">
    <property type="entry name" value="Oxoglu/Fe-dep_dioxygenase_dom"/>
</dbReference>
<dbReference type="GO" id="GO:0031418">
    <property type="term" value="F:L-ascorbic acid binding"/>
    <property type="evidence" value="ECO:0007669"/>
    <property type="project" value="UniProtKB-KW"/>
</dbReference>
<evidence type="ECO:0000256" key="4">
    <source>
        <dbReference type="ARBA" id="ARBA00022964"/>
    </source>
</evidence>
<dbReference type="RefSeq" id="WP_084198713.1">
    <property type="nucleotide sequence ID" value="NZ_BMYL01000002.1"/>
</dbReference>